<protein>
    <submittedName>
        <fullName evidence="3">Uncharacterized protein</fullName>
    </submittedName>
</protein>
<feature type="transmembrane region" description="Helical" evidence="2">
    <location>
        <begin position="205"/>
        <end position="223"/>
    </location>
</feature>
<feature type="region of interest" description="Disordered" evidence="1">
    <location>
        <begin position="153"/>
        <end position="173"/>
    </location>
</feature>
<feature type="compositionally biased region" description="Basic and acidic residues" evidence="1">
    <location>
        <begin position="160"/>
        <end position="173"/>
    </location>
</feature>
<evidence type="ECO:0000256" key="2">
    <source>
        <dbReference type="SAM" id="Phobius"/>
    </source>
</evidence>
<feature type="compositionally biased region" description="Basic residues" evidence="1">
    <location>
        <begin position="37"/>
        <end position="46"/>
    </location>
</feature>
<name>A0A6C0BH55_9ZZZZ</name>
<organism evidence="3">
    <name type="scientific">viral metagenome</name>
    <dbReference type="NCBI Taxonomy" id="1070528"/>
    <lineage>
        <taxon>unclassified sequences</taxon>
        <taxon>metagenomes</taxon>
        <taxon>organismal metagenomes</taxon>
    </lineage>
</organism>
<feature type="region of interest" description="Disordered" evidence="1">
    <location>
        <begin position="24"/>
        <end position="62"/>
    </location>
</feature>
<sequence>MSYASLDEAFPSINLAATTKSGNWMPGQMEDIGTPLKKNKNKKRSSRSMPEPAVIEPDRPGARPVEDVEILRGSPNENVKSTSLSNYLVAADDPSEDYFPYPLGADGDKSEYMLQPDWTQQIYNKGIGRHSETPIAPPTPVDGYSTLWRNIPNPMNDDEYNQRKRTDATDTSVKDDLREKVDRILQRLDSQEYKLAGAKDTFSEILLFIFIGVIIILMLDLFFRAQQYAIAHLLTTSMRQSGGAMGFKKKNGLSSMMRKLKIAGFI</sequence>
<keyword evidence="2" id="KW-0472">Membrane</keyword>
<proteinExistence type="predicted"/>
<evidence type="ECO:0000256" key="1">
    <source>
        <dbReference type="SAM" id="MobiDB-lite"/>
    </source>
</evidence>
<reference evidence="3" key="1">
    <citation type="journal article" date="2020" name="Nature">
        <title>Giant virus diversity and host interactions through global metagenomics.</title>
        <authorList>
            <person name="Schulz F."/>
            <person name="Roux S."/>
            <person name="Paez-Espino D."/>
            <person name="Jungbluth S."/>
            <person name="Walsh D.A."/>
            <person name="Denef V.J."/>
            <person name="McMahon K.D."/>
            <person name="Konstantinidis K.T."/>
            <person name="Eloe-Fadrosh E.A."/>
            <person name="Kyrpides N.C."/>
            <person name="Woyke T."/>
        </authorList>
    </citation>
    <scope>NUCLEOTIDE SEQUENCE</scope>
    <source>
        <strain evidence="3">GVMAG-M-3300013006-15</strain>
    </source>
</reference>
<dbReference type="EMBL" id="MN739162">
    <property type="protein sequence ID" value="QHS91675.1"/>
    <property type="molecule type" value="Genomic_DNA"/>
</dbReference>
<accession>A0A6C0BH55</accession>
<keyword evidence="2" id="KW-1133">Transmembrane helix</keyword>
<evidence type="ECO:0000313" key="3">
    <source>
        <dbReference type="EMBL" id="QHS91675.1"/>
    </source>
</evidence>
<keyword evidence="2" id="KW-0812">Transmembrane</keyword>
<dbReference type="AlphaFoldDB" id="A0A6C0BH55"/>